<accession>A0ABS7MLU3</accession>
<dbReference type="InterPro" id="IPR019546">
    <property type="entry name" value="TAT_signal_bac_arc"/>
</dbReference>
<dbReference type="EMBL" id="JAIMFO010000009">
    <property type="protein sequence ID" value="MBY4798262.1"/>
    <property type="molecule type" value="Genomic_DNA"/>
</dbReference>
<organism evidence="1 2">
    <name type="scientific">Collinsella ureilytica</name>
    <dbReference type="NCBI Taxonomy" id="2869515"/>
    <lineage>
        <taxon>Bacteria</taxon>
        <taxon>Bacillati</taxon>
        <taxon>Actinomycetota</taxon>
        <taxon>Coriobacteriia</taxon>
        <taxon>Coriobacteriales</taxon>
        <taxon>Coriobacteriaceae</taxon>
        <taxon>Collinsella</taxon>
    </lineage>
</organism>
<gene>
    <name evidence="1" type="ORF">K6V98_07875</name>
</gene>
<dbReference type="InterPro" id="IPR006311">
    <property type="entry name" value="TAT_signal"/>
</dbReference>
<dbReference type="NCBIfam" id="TIGR01409">
    <property type="entry name" value="TAT_signal_seq"/>
    <property type="match status" value="1"/>
</dbReference>
<evidence type="ECO:0000313" key="2">
    <source>
        <dbReference type="Proteomes" id="UP000700908"/>
    </source>
</evidence>
<name>A0ABS7MLU3_9ACTN</name>
<proteinExistence type="predicted"/>
<reference evidence="1 2" key="1">
    <citation type="submission" date="2021-08" db="EMBL/GenBank/DDBJ databases">
        <title>Collinsella faecalis sp. nov. isolated from swine faeces.</title>
        <authorList>
            <person name="Oh B.S."/>
            <person name="Lee J.H."/>
        </authorList>
    </citation>
    <scope>NUCLEOTIDE SEQUENCE [LARGE SCALE GENOMIC DNA]</scope>
    <source>
        <strain evidence="1 2">AGMB00827</strain>
    </source>
</reference>
<evidence type="ECO:0000313" key="1">
    <source>
        <dbReference type="EMBL" id="MBY4798262.1"/>
    </source>
</evidence>
<dbReference type="PROSITE" id="PS51318">
    <property type="entry name" value="TAT"/>
    <property type="match status" value="1"/>
</dbReference>
<keyword evidence="2" id="KW-1185">Reference proteome</keyword>
<dbReference type="RefSeq" id="WP_222199986.1">
    <property type="nucleotide sequence ID" value="NZ_JAIMFO010000009.1"/>
</dbReference>
<comment type="caution">
    <text evidence="1">The sequence shown here is derived from an EMBL/GenBank/DDBJ whole genome shotgun (WGS) entry which is preliminary data.</text>
</comment>
<sequence length="209" mass="22465">MSLSTQEMANVDRRHFVKLVLAGVAVAAASTLLPESPLLQEATAQQVSSGLRGASIAPGTYTVTANIFTDKKDTPIGEYAYVTNPGNPPFNKPIKPVQNNATLVVQDNKMLLTVPIVNTTLGVLKLADASSDTSVSVVSGSIVKTSWGNIFSKIKERISSVTFDVTNYVEGETLVFSPSEECVTFALYQGVKHWDLFFNADFSDARKAS</sequence>
<protein>
    <submittedName>
        <fullName evidence="1">Twin-arginine translocation signal domain-containing protein</fullName>
    </submittedName>
</protein>
<dbReference type="Proteomes" id="UP000700908">
    <property type="component" value="Unassembled WGS sequence"/>
</dbReference>